<keyword evidence="4" id="KW-1185">Reference proteome</keyword>
<dbReference type="InterPro" id="IPR037398">
    <property type="entry name" value="Glyco_hydro_64_fam"/>
</dbReference>
<evidence type="ECO:0000259" key="2">
    <source>
        <dbReference type="PROSITE" id="PS52006"/>
    </source>
</evidence>
<dbReference type="PANTHER" id="PTHR38165:SF1">
    <property type="entry name" value="GLUCANASE B"/>
    <property type="match status" value="1"/>
</dbReference>
<keyword evidence="3" id="KW-0378">Hydrolase</keyword>
<name>A0A2T0GWX3_ACTMO</name>
<dbReference type="InParanoid" id="A0A2T0GWX3"/>
<dbReference type="Gene3D" id="3.30.920.50">
    <property type="entry name" value="Beta-1,3-glucanase, C-terminal domain"/>
    <property type="match status" value="1"/>
</dbReference>
<dbReference type="PANTHER" id="PTHR38165">
    <property type="match status" value="1"/>
</dbReference>
<dbReference type="AlphaFoldDB" id="A0A2T0GWX3"/>
<organism evidence="3 4">
    <name type="scientific">Actinopolyspora mortivallis</name>
    <dbReference type="NCBI Taxonomy" id="33906"/>
    <lineage>
        <taxon>Bacteria</taxon>
        <taxon>Bacillati</taxon>
        <taxon>Actinomycetota</taxon>
        <taxon>Actinomycetes</taxon>
        <taxon>Actinopolysporales</taxon>
        <taxon>Actinopolysporaceae</taxon>
        <taxon>Actinopolyspora</taxon>
    </lineage>
</organism>
<proteinExistence type="predicted"/>
<evidence type="ECO:0000256" key="1">
    <source>
        <dbReference type="SAM" id="SignalP"/>
    </source>
</evidence>
<reference evidence="3 4" key="1">
    <citation type="submission" date="2018-03" db="EMBL/GenBank/DDBJ databases">
        <title>Actinopolyspora mortivallis from Sahara, screening for active biomolecules.</title>
        <authorList>
            <person name="Selama O."/>
            <person name="Wellington E.M.H."/>
            <person name="Hacene H."/>
        </authorList>
    </citation>
    <scope>NUCLEOTIDE SEQUENCE [LARGE SCALE GENOMIC DNA]</scope>
    <source>
        <strain evidence="3 4">M5A</strain>
    </source>
</reference>
<evidence type="ECO:0000313" key="3">
    <source>
        <dbReference type="EMBL" id="PRW63523.1"/>
    </source>
</evidence>
<feature type="domain" description="GH64" evidence="2">
    <location>
        <begin position="38"/>
        <end position="387"/>
    </location>
</feature>
<feature type="signal peptide" evidence="1">
    <location>
        <begin position="1"/>
        <end position="17"/>
    </location>
</feature>
<dbReference type="Pfam" id="PF16483">
    <property type="entry name" value="Glyco_hydro_64"/>
    <property type="match status" value="1"/>
</dbReference>
<dbReference type="InterPro" id="IPR042517">
    <property type="entry name" value="Glyco_hydro_64_N_2"/>
</dbReference>
<gene>
    <name evidence="3" type="ORF">CEP50_10015</name>
</gene>
<dbReference type="PROSITE" id="PS51318">
    <property type="entry name" value="TAT"/>
    <property type="match status" value="1"/>
</dbReference>
<feature type="chain" id="PRO_5038361172" evidence="1">
    <location>
        <begin position="18"/>
        <end position="388"/>
    </location>
</feature>
<dbReference type="Proteomes" id="UP000239352">
    <property type="component" value="Unassembled WGS sequence"/>
</dbReference>
<dbReference type="RefSeq" id="WP_106113674.1">
    <property type="nucleotide sequence ID" value="NZ_PVSR01000013.1"/>
</dbReference>
<evidence type="ECO:0000313" key="4">
    <source>
        <dbReference type="Proteomes" id="UP000239352"/>
    </source>
</evidence>
<comment type="caution">
    <text evidence="3">The sequence shown here is derived from an EMBL/GenBank/DDBJ whole genome shotgun (WGS) entry which is preliminary data.</text>
</comment>
<dbReference type="Gene3D" id="2.60.110.10">
    <property type="entry name" value="Thaumatin"/>
    <property type="match status" value="1"/>
</dbReference>
<accession>A0A2T0GWX3</accession>
<dbReference type="GO" id="GO:0016787">
    <property type="term" value="F:hydrolase activity"/>
    <property type="evidence" value="ECO:0007669"/>
    <property type="project" value="UniProtKB-KW"/>
</dbReference>
<dbReference type="InterPro" id="IPR037176">
    <property type="entry name" value="Osmotin/thaumatin-like_sf"/>
</dbReference>
<dbReference type="InterPro" id="IPR006311">
    <property type="entry name" value="TAT_signal"/>
</dbReference>
<keyword evidence="1" id="KW-0732">Signal</keyword>
<sequence length="388" mass="41512">MFTRRSFLTGLSTTALAIPTLAATSVASPGAREARPAVPALPLTVVNDTGEFANTSITLYIVGVDPGGRQCHVTADGRAVPVSFSDNGSDGYAHYGIPLNSNGNTTLSLPPMSGRIYFALGDELKFRVVESGTGEPALQYPAGWVPSDPSNTVPHDTFEFTLNERGMHCNTTMVDMFSVPSSIHLLGAGNRTTGRIEPGGRQRILSQVAAHPGFENLRQGDYRVIAPGHALDLGKFSPTYFDPYIDRVWEKYRSTNMTVDIGTGVYTGRVSGDEFVFDGEVGSFPRPTTRDVLFCDGALHAGAAPRGPVAAILGAGLNRSTLHTVTNQPSTDPARFYRAEISNHYARVMHANTVDGRAYGFAFDDVAGFASYVEDGAPTSVTLTLTPW</sequence>
<protein>
    <submittedName>
        <fullName evidence="3">Glycosyl hydrolase</fullName>
    </submittedName>
</protein>
<dbReference type="EMBL" id="PVSR01000013">
    <property type="protein sequence ID" value="PRW63523.1"/>
    <property type="molecule type" value="Genomic_DNA"/>
</dbReference>
<dbReference type="InterPro" id="IPR032477">
    <property type="entry name" value="Glyco_hydro_64"/>
</dbReference>
<dbReference type="PROSITE" id="PS52006">
    <property type="entry name" value="GH64"/>
    <property type="match status" value="1"/>
</dbReference>